<evidence type="ECO:0000256" key="1">
    <source>
        <dbReference type="SAM" id="SignalP"/>
    </source>
</evidence>
<feature type="signal peptide" evidence="1">
    <location>
        <begin position="1"/>
        <end position="21"/>
    </location>
</feature>
<dbReference type="EMBL" id="BMID01000001">
    <property type="protein sequence ID" value="GFZ97404.1"/>
    <property type="molecule type" value="Genomic_DNA"/>
</dbReference>
<evidence type="ECO:0000313" key="2">
    <source>
        <dbReference type="EMBL" id="GFZ97404.1"/>
    </source>
</evidence>
<reference evidence="3" key="1">
    <citation type="journal article" date="2019" name="Int. J. Syst. Evol. Microbiol.">
        <title>The Global Catalogue of Microorganisms (GCM) 10K type strain sequencing project: providing services to taxonomists for standard genome sequencing and annotation.</title>
        <authorList>
            <consortium name="The Broad Institute Genomics Platform"/>
            <consortium name="The Broad Institute Genome Sequencing Center for Infectious Disease"/>
            <person name="Wu L."/>
            <person name="Ma J."/>
        </authorList>
    </citation>
    <scope>NUCLEOTIDE SEQUENCE [LARGE SCALE GENOMIC DNA]</scope>
    <source>
        <strain evidence="3">CGMCC 1.15297</strain>
    </source>
</reference>
<feature type="chain" id="PRO_5046064844" description="DUF4440 domain-containing protein" evidence="1">
    <location>
        <begin position="22"/>
        <end position="180"/>
    </location>
</feature>
<dbReference type="InterPro" id="IPR032710">
    <property type="entry name" value="NTF2-like_dom_sf"/>
</dbReference>
<name>A0ABQ1F2K7_9SPHN</name>
<dbReference type="RefSeq" id="WP_188640905.1">
    <property type="nucleotide sequence ID" value="NZ_BMID01000001.1"/>
</dbReference>
<sequence>MRYLILAIAMLPLAACSTSTYNTYEAAPATPRTEAPAADVAAIDALLEDVYGVISGPVGQSREFDRMRSLFTADARLSSIGPDGVSGGTVDDYIARSGPFLVERGFTERQLSRRIEVWGDLAHAWSSYEGTFTNPDGTPGSVRGINSFQFARIDGIWKVQSIFWQATGPGRALPTDMSGE</sequence>
<accession>A0ABQ1F2K7</accession>
<keyword evidence="1" id="KW-0732">Signal</keyword>
<dbReference type="SUPFAM" id="SSF54427">
    <property type="entry name" value="NTF2-like"/>
    <property type="match status" value="1"/>
</dbReference>
<gene>
    <name evidence="2" type="ORF">GCM10010923_01700</name>
</gene>
<protein>
    <recommendedName>
        <fullName evidence="4">DUF4440 domain-containing protein</fullName>
    </recommendedName>
</protein>
<organism evidence="2 3">
    <name type="scientific">Blastomonas marina</name>
    <dbReference type="NCBI Taxonomy" id="1867408"/>
    <lineage>
        <taxon>Bacteria</taxon>
        <taxon>Pseudomonadati</taxon>
        <taxon>Pseudomonadota</taxon>
        <taxon>Alphaproteobacteria</taxon>
        <taxon>Sphingomonadales</taxon>
        <taxon>Sphingomonadaceae</taxon>
        <taxon>Blastomonas</taxon>
    </lineage>
</organism>
<evidence type="ECO:0008006" key="4">
    <source>
        <dbReference type="Google" id="ProtNLM"/>
    </source>
</evidence>
<keyword evidence="3" id="KW-1185">Reference proteome</keyword>
<comment type="caution">
    <text evidence="2">The sequence shown here is derived from an EMBL/GenBank/DDBJ whole genome shotgun (WGS) entry which is preliminary data.</text>
</comment>
<dbReference type="Gene3D" id="3.10.450.50">
    <property type="match status" value="1"/>
</dbReference>
<dbReference type="Proteomes" id="UP000603317">
    <property type="component" value="Unassembled WGS sequence"/>
</dbReference>
<proteinExistence type="predicted"/>
<evidence type="ECO:0000313" key="3">
    <source>
        <dbReference type="Proteomes" id="UP000603317"/>
    </source>
</evidence>